<dbReference type="EMBL" id="LR743596">
    <property type="protein sequence ID" value="CAA2626380.1"/>
    <property type="molecule type" value="Genomic_DNA"/>
</dbReference>
<gene>
    <name evidence="1" type="ORF">SI7747_09012083</name>
</gene>
<dbReference type="EMBL" id="CACRZD030000009">
    <property type="protein sequence ID" value="CAA6665694.1"/>
    <property type="molecule type" value="Genomic_DNA"/>
</dbReference>
<dbReference type="Proteomes" id="UP001189122">
    <property type="component" value="Unassembled WGS sequence"/>
</dbReference>
<protein>
    <submittedName>
        <fullName evidence="1">Uncharacterized protein</fullName>
    </submittedName>
</protein>
<sequence length="27" mass="3346">MTGRKQFNKIMHRQATYWALHLIFLLK</sequence>
<reference evidence="1 2" key="1">
    <citation type="submission" date="2019-12" db="EMBL/GenBank/DDBJ databases">
        <authorList>
            <person name="Scholz U."/>
            <person name="Mascher M."/>
            <person name="Fiebig A."/>
        </authorList>
    </citation>
    <scope>NUCLEOTIDE SEQUENCE</scope>
</reference>
<evidence type="ECO:0000313" key="1">
    <source>
        <dbReference type="EMBL" id="CAA2626380.1"/>
    </source>
</evidence>
<organism evidence="1">
    <name type="scientific">Spirodela intermedia</name>
    <name type="common">Intermediate duckweed</name>
    <dbReference type="NCBI Taxonomy" id="51605"/>
    <lineage>
        <taxon>Eukaryota</taxon>
        <taxon>Viridiplantae</taxon>
        <taxon>Streptophyta</taxon>
        <taxon>Embryophyta</taxon>
        <taxon>Tracheophyta</taxon>
        <taxon>Spermatophyta</taxon>
        <taxon>Magnoliopsida</taxon>
        <taxon>Liliopsida</taxon>
        <taxon>Araceae</taxon>
        <taxon>Lemnoideae</taxon>
        <taxon>Spirodela</taxon>
    </lineage>
</organism>
<evidence type="ECO:0000313" key="2">
    <source>
        <dbReference type="Proteomes" id="UP001189122"/>
    </source>
</evidence>
<proteinExistence type="predicted"/>
<name>A0A7I8J6M4_SPIIN</name>
<keyword evidence="2" id="KW-1185">Reference proteome</keyword>
<accession>A0A7I8J6M4</accession>
<dbReference type="AlphaFoldDB" id="A0A7I8J6M4"/>